<keyword evidence="3" id="KW-1185">Reference proteome</keyword>
<feature type="compositionally biased region" description="Polar residues" evidence="1">
    <location>
        <begin position="191"/>
        <end position="213"/>
    </location>
</feature>
<feature type="region of interest" description="Disordered" evidence="1">
    <location>
        <begin position="167"/>
        <end position="271"/>
    </location>
</feature>
<evidence type="ECO:0000256" key="1">
    <source>
        <dbReference type="SAM" id="MobiDB-lite"/>
    </source>
</evidence>
<dbReference type="Proteomes" id="UP000518752">
    <property type="component" value="Unassembled WGS sequence"/>
</dbReference>
<proteinExistence type="predicted"/>
<evidence type="ECO:0000313" key="2">
    <source>
        <dbReference type="EMBL" id="KAF5377110.1"/>
    </source>
</evidence>
<name>A0A8H5H5T2_9AGAR</name>
<comment type="caution">
    <text evidence="2">The sequence shown here is derived from an EMBL/GenBank/DDBJ whole genome shotgun (WGS) entry which is preliminary data.</text>
</comment>
<feature type="compositionally biased region" description="Polar residues" evidence="1">
    <location>
        <begin position="168"/>
        <end position="183"/>
    </location>
</feature>
<reference evidence="2 3" key="1">
    <citation type="journal article" date="2020" name="ISME J.">
        <title>Uncovering the hidden diversity of litter-decomposition mechanisms in mushroom-forming fungi.</title>
        <authorList>
            <person name="Floudas D."/>
            <person name="Bentzer J."/>
            <person name="Ahren D."/>
            <person name="Johansson T."/>
            <person name="Persson P."/>
            <person name="Tunlid A."/>
        </authorList>
    </citation>
    <scope>NUCLEOTIDE SEQUENCE [LARGE SCALE GENOMIC DNA]</scope>
    <source>
        <strain evidence="2 3">CBS 406.79</strain>
    </source>
</reference>
<protein>
    <submittedName>
        <fullName evidence="2">Uncharacterized protein</fullName>
    </submittedName>
</protein>
<evidence type="ECO:0000313" key="3">
    <source>
        <dbReference type="Proteomes" id="UP000518752"/>
    </source>
</evidence>
<accession>A0A8H5H5T2</accession>
<feature type="compositionally biased region" description="Basic and acidic residues" evidence="1">
    <location>
        <begin position="261"/>
        <end position="271"/>
    </location>
</feature>
<organism evidence="2 3">
    <name type="scientific">Collybiopsis confluens</name>
    <dbReference type="NCBI Taxonomy" id="2823264"/>
    <lineage>
        <taxon>Eukaryota</taxon>
        <taxon>Fungi</taxon>
        <taxon>Dikarya</taxon>
        <taxon>Basidiomycota</taxon>
        <taxon>Agaricomycotina</taxon>
        <taxon>Agaricomycetes</taxon>
        <taxon>Agaricomycetidae</taxon>
        <taxon>Agaricales</taxon>
        <taxon>Marasmiineae</taxon>
        <taxon>Omphalotaceae</taxon>
        <taxon>Collybiopsis</taxon>
    </lineage>
</organism>
<dbReference type="EMBL" id="JAACJN010000085">
    <property type="protein sequence ID" value="KAF5377110.1"/>
    <property type="molecule type" value="Genomic_DNA"/>
</dbReference>
<sequence length="271" mass="29941">MAVVESGVKVWLTKATRILPTMETSRTRFEDTVWIETDVESSAKDFRYHIEWQKTNDYLPRLATCEISTSPRSLATWTSRGEPTIMSRSPGNMIYSSRNSVSVERPLRMRLQTTEEALGRIIGYVQLKIVFTQEGDASTTGIATTSPGSLIFRFRFKYNDGSAPDMNNCASKSSKATPSQSTAAHYCSRNHPYQNGGKSSPSTEVPLAGSSSGPGDHHAVPPTFSLPEVIQENVASSTTERTENPEDTELNPETKLFTAHSKLEKARVSIK</sequence>
<dbReference type="AlphaFoldDB" id="A0A8H5H5T2"/>
<gene>
    <name evidence="2" type="ORF">D9757_008787</name>
</gene>